<dbReference type="SUPFAM" id="SSF53850">
    <property type="entry name" value="Periplasmic binding protein-like II"/>
    <property type="match status" value="1"/>
</dbReference>
<evidence type="ECO:0000256" key="1">
    <source>
        <dbReference type="SAM" id="Phobius"/>
    </source>
</evidence>
<reference evidence="2" key="1">
    <citation type="submission" date="2018-06" db="EMBL/GenBank/DDBJ databases">
        <authorList>
            <person name="Zhirakovskaya E."/>
        </authorList>
    </citation>
    <scope>NUCLEOTIDE SEQUENCE</scope>
</reference>
<keyword evidence="1" id="KW-1133">Transmembrane helix</keyword>
<name>A0A3B0WPY7_9ZZZZ</name>
<gene>
    <name evidence="2" type="ORF">MNBD_GAMMA05-822</name>
</gene>
<keyword evidence="1" id="KW-0472">Membrane</keyword>
<dbReference type="EMBL" id="UOFE01000015">
    <property type="protein sequence ID" value="VAW51309.1"/>
    <property type="molecule type" value="Genomic_DNA"/>
</dbReference>
<organism evidence="2">
    <name type="scientific">hydrothermal vent metagenome</name>
    <dbReference type="NCBI Taxonomy" id="652676"/>
    <lineage>
        <taxon>unclassified sequences</taxon>
        <taxon>metagenomes</taxon>
        <taxon>ecological metagenomes</taxon>
    </lineage>
</organism>
<dbReference type="Gene3D" id="3.40.190.10">
    <property type="entry name" value="Periplasmic binding protein-like II"/>
    <property type="match status" value="2"/>
</dbReference>
<keyword evidence="1" id="KW-0812">Transmembrane</keyword>
<dbReference type="AlphaFoldDB" id="A0A3B0WPY7"/>
<sequence length="61" mass="6945">MRCNNNDMILKFALIGAGLAILPYWLVYDKLKVGSLKQIMQEAMSDSVPINAVYLDKNIYH</sequence>
<evidence type="ECO:0000313" key="2">
    <source>
        <dbReference type="EMBL" id="VAW51309.1"/>
    </source>
</evidence>
<proteinExistence type="predicted"/>
<accession>A0A3B0WPY7</accession>
<protein>
    <recommendedName>
        <fullName evidence="3">LysR family transcriptional regulator</fullName>
    </recommendedName>
</protein>
<evidence type="ECO:0008006" key="3">
    <source>
        <dbReference type="Google" id="ProtNLM"/>
    </source>
</evidence>
<feature type="transmembrane region" description="Helical" evidence="1">
    <location>
        <begin position="9"/>
        <end position="27"/>
    </location>
</feature>